<proteinExistence type="predicted"/>
<dbReference type="AlphaFoldDB" id="A0A9P4GVE2"/>
<dbReference type="Proteomes" id="UP000799777">
    <property type="component" value="Unassembled WGS sequence"/>
</dbReference>
<gene>
    <name evidence="1" type="ORF">EK21DRAFT_95513</name>
</gene>
<evidence type="ECO:0000313" key="2">
    <source>
        <dbReference type="Proteomes" id="UP000799777"/>
    </source>
</evidence>
<sequence>MARNPLLRFLGRSAMSPKSSQASSATLIPVAVHVNHQVDRTLLFECASPQAIYDEDDGSRRKEGLPAGGGTWECEYTHVWAQRLRSSWGPHWRCAEIAKKSTGEPKICKKVSLEIREKLVQQTVWNITDLGTGTAWMNDANLRTVLGCAFEDVMKLDITLRLPLPMRRLPRQQKLSRLRIWLYHDAQDYWANVKERIVLEPVMSSLEGSDCDISFHLPLVNPRMEDPNCHFLNEDLGPKCRVIRRVRQRRHGYVNGRGRLLIKERGDFPLLDVGSYPFEDFSKEALLVVERKLWKQGFDVQHELIDGGSWVHEWGPEWSNYIELGYVERGKVLGRS</sequence>
<dbReference type="OrthoDB" id="4757095at2759"/>
<dbReference type="EMBL" id="ML978471">
    <property type="protein sequence ID" value="KAF2022690.1"/>
    <property type="molecule type" value="Genomic_DNA"/>
</dbReference>
<accession>A0A9P4GVE2</accession>
<keyword evidence="2" id="KW-1185">Reference proteome</keyword>
<reference evidence="1" key="1">
    <citation type="journal article" date="2020" name="Stud. Mycol.">
        <title>101 Dothideomycetes genomes: a test case for predicting lifestyles and emergence of pathogens.</title>
        <authorList>
            <person name="Haridas S."/>
            <person name="Albert R."/>
            <person name="Binder M."/>
            <person name="Bloem J."/>
            <person name="Labutti K."/>
            <person name="Salamov A."/>
            <person name="Andreopoulos B."/>
            <person name="Baker S."/>
            <person name="Barry K."/>
            <person name="Bills G."/>
            <person name="Bluhm B."/>
            <person name="Cannon C."/>
            <person name="Castanera R."/>
            <person name="Culley D."/>
            <person name="Daum C."/>
            <person name="Ezra D."/>
            <person name="Gonzalez J."/>
            <person name="Henrissat B."/>
            <person name="Kuo A."/>
            <person name="Liang C."/>
            <person name="Lipzen A."/>
            <person name="Lutzoni F."/>
            <person name="Magnuson J."/>
            <person name="Mondo S."/>
            <person name="Nolan M."/>
            <person name="Ohm R."/>
            <person name="Pangilinan J."/>
            <person name="Park H.-J."/>
            <person name="Ramirez L."/>
            <person name="Alfaro M."/>
            <person name="Sun H."/>
            <person name="Tritt A."/>
            <person name="Yoshinaga Y."/>
            <person name="Zwiers L.-H."/>
            <person name="Turgeon B."/>
            <person name="Goodwin S."/>
            <person name="Spatafora J."/>
            <person name="Crous P."/>
            <person name="Grigoriev I."/>
        </authorList>
    </citation>
    <scope>NUCLEOTIDE SEQUENCE</scope>
    <source>
        <strain evidence="1">CBS 110217</strain>
    </source>
</reference>
<name>A0A9P4GVE2_9PLEO</name>
<organism evidence="1 2">
    <name type="scientific">Setomelanomma holmii</name>
    <dbReference type="NCBI Taxonomy" id="210430"/>
    <lineage>
        <taxon>Eukaryota</taxon>
        <taxon>Fungi</taxon>
        <taxon>Dikarya</taxon>
        <taxon>Ascomycota</taxon>
        <taxon>Pezizomycotina</taxon>
        <taxon>Dothideomycetes</taxon>
        <taxon>Pleosporomycetidae</taxon>
        <taxon>Pleosporales</taxon>
        <taxon>Pleosporineae</taxon>
        <taxon>Phaeosphaeriaceae</taxon>
        <taxon>Setomelanomma</taxon>
    </lineage>
</organism>
<comment type="caution">
    <text evidence="1">The sequence shown here is derived from an EMBL/GenBank/DDBJ whole genome shotgun (WGS) entry which is preliminary data.</text>
</comment>
<evidence type="ECO:0000313" key="1">
    <source>
        <dbReference type="EMBL" id="KAF2022690.1"/>
    </source>
</evidence>
<protein>
    <submittedName>
        <fullName evidence="1">Uncharacterized protein</fullName>
    </submittedName>
</protein>